<dbReference type="SUPFAM" id="SSF158472">
    <property type="entry name" value="HAMP domain-like"/>
    <property type="match status" value="1"/>
</dbReference>
<dbReference type="SUPFAM" id="SSF46689">
    <property type="entry name" value="Homeodomain-like"/>
    <property type="match status" value="1"/>
</dbReference>
<gene>
    <name evidence="5" type="ORF">GCM10007103_12910</name>
</gene>
<dbReference type="GO" id="GO:0043565">
    <property type="term" value="F:sequence-specific DNA binding"/>
    <property type="evidence" value="ECO:0007669"/>
    <property type="project" value="InterPro"/>
</dbReference>
<dbReference type="InterPro" id="IPR020449">
    <property type="entry name" value="Tscrpt_reg_AraC-type_HTH"/>
</dbReference>
<dbReference type="Proteomes" id="UP000610456">
    <property type="component" value="Unassembled WGS sequence"/>
</dbReference>
<proteinExistence type="predicted"/>
<keyword evidence="2" id="KW-0238">DNA-binding</keyword>
<dbReference type="CDD" id="cd00130">
    <property type="entry name" value="PAS"/>
    <property type="match status" value="1"/>
</dbReference>
<dbReference type="Pfam" id="PF12833">
    <property type="entry name" value="HTH_18"/>
    <property type="match status" value="1"/>
</dbReference>
<dbReference type="Gene3D" id="6.10.340.10">
    <property type="match status" value="1"/>
</dbReference>
<keyword evidence="6" id="KW-1185">Reference proteome</keyword>
<keyword evidence="3" id="KW-0804">Transcription</keyword>
<evidence type="ECO:0000259" key="4">
    <source>
        <dbReference type="PROSITE" id="PS01124"/>
    </source>
</evidence>
<dbReference type="EMBL" id="BMXB01000003">
    <property type="protein sequence ID" value="GHA32881.1"/>
    <property type="molecule type" value="Genomic_DNA"/>
</dbReference>
<dbReference type="CDD" id="cd06225">
    <property type="entry name" value="HAMP"/>
    <property type="match status" value="1"/>
</dbReference>
<keyword evidence="1" id="KW-0805">Transcription regulation</keyword>
<dbReference type="InterPro" id="IPR053142">
    <property type="entry name" value="PchR_regulatory_protein"/>
</dbReference>
<dbReference type="Gene3D" id="1.10.10.60">
    <property type="entry name" value="Homeodomain-like"/>
    <property type="match status" value="1"/>
</dbReference>
<dbReference type="PANTHER" id="PTHR47893">
    <property type="entry name" value="REGULATORY PROTEIN PCHR"/>
    <property type="match status" value="1"/>
</dbReference>
<reference evidence="5" key="1">
    <citation type="journal article" date="2014" name="Int. J. Syst. Evol. Microbiol.">
        <title>Complete genome sequence of Corynebacterium casei LMG S-19264T (=DSM 44701T), isolated from a smear-ripened cheese.</title>
        <authorList>
            <consortium name="US DOE Joint Genome Institute (JGI-PGF)"/>
            <person name="Walter F."/>
            <person name="Albersmeier A."/>
            <person name="Kalinowski J."/>
            <person name="Ruckert C."/>
        </authorList>
    </citation>
    <scope>NUCLEOTIDE SEQUENCE</scope>
    <source>
        <strain evidence="5">KCTC 12719</strain>
    </source>
</reference>
<accession>A0A918SC77</accession>
<dbReference type="PANTHER" id="PTHR47893:SF1">
    <property type="entry name" value="REGULATORY PROTEIN PCHR"/>
    <property type="match status" value="1"/>
</dbReference>
<dbReference type="InterPro" id="IPR018060">
    <property type="entry name" value="HTH_AraC"/>
</dbReference>
<dbReference type="RefSeq" id="WP_189603905.1">
    <property type="nucleotide sequence ID" value="NZ_BMXB01000003.1"/>
</dbReference>
<dbReference type="InterPro" id="IPR009057">
    <property type="entry name" value="Homeodomain-like_sf"/>
</dbReference>
<dbReference type="GO" id="GO:0003700">
    <property type="term" value="F:DNA-binding transcription factor activity"/>
    <property type="evidence" value="ECO:0007669"/>
    <property type="project" value="InterPro"/>
</dbReference>
<feature type="domain" description="HTH araC/xylS-type" evidence="4">
    <location>
        <begin position="210"/>
        <end position="307"/>
    </location>
</feature>
<evidence type="ECO:0000313" key="6">
    <source>
        <dbReference type="Proteomes" id="UP000610456"/>
    </source>
</evidence>
<dbReference type="SMART" id="SM00342">
    <property type="entry name" value="HTH_ARAC"/>
    <property type="match status" value="1"/>
</dbReference>
<dbReference type="AlphaFoldDB" id="A0A918SC77"/>
<evidence type="ECO:0000313" key="5">
    <source>
        <dbReference type="EMBL" id="GHA32881.1"/>
    </source>
</evidence>
<dbReference type="InterPro" id="IPR000014">
    <property type="entry name" value="PAS"/>
</dbReference>
<evidence type="ECO:0000256" key="1">
    <source>
        <dbReference type="ARBA" id="ARBA00023015"/>
    </source>
</evidence>
<reference evidence="5" key="2">
    <citation type="submission" date="2020-09" db="EMBL/GenBank/DDBJ databases">
        <authorList>
            <person name="Sun Q."/>
            <person name="Kim S."/>
        </authorList>
    </citation>
    <scope>NUCLEOTIDE SEQUENCE</scope>
    <source>
        <strain evidence="5">KCTC 12719</strain>
    </source>
</reference>
<dbReference type="PRINTS" id="PR00032">
    <property type="entry name" value="HTHARAC"/>
</dbReference>
<name>A0A918SC77_9FLAO</name>
<sequence>MEWSGNFHRLNEMKQLIFEIAAGNFSYRLEPKDRQDEGETIIALLNMMTEELKSLFHQINPEESAKYLVQASWILDEDFQVLGASPQVLSFFEIDSSQLFKHDFTAFLAKESKKNFIREIQKLNGLDSGDHKRLSLEFKAPNSLIVAAECSFQKITLFPELERILVTAFKIVYRNQELEEILKNSMKSTEDFKKGGSKALRLESYRKIIQKLYLKILENLDKPLPKFKAMAQEIGASESKLRRGFKAIYGDTVYNFHREKRFEKAVMLLTNTEQSIKQISLDCGFKSASHFSRKFKKRFGVKPSHLR</sequence>
<evidence type="ECO:0000256" key="2">
    <source>
        <dbReference type="ARBA" id="ARBA00023125"/>
    </source>
</evidence>
<organism evidence="5 6">
    <name type="scientific">Salinimicrobium marinum</name>
    <dbReference type="NCBI Taxonomy" id="680283"/>
    <lineage>
        <taxon>Bacteria</taxon>
        <taxon>Pseudomonadati</taxon>
        <taxon>Bacteroidota</taxon>
        <taxon>Flavobacteriia</taxon>
        <taxon>Flavobacteriales</taxon>
        <taxon>Flavobacteriaceae</taxon>
        <taxon>Salinimicrobium</taxon>
    </lineage>
</organism>
<dbReference type="PROSITE" id="PS01124">
    <property type="entry name" value="HTH_ARAC_FAMILY_2"/>
    <property type="match status" value="1"/>
</dbReference>
<protein>
    <recommendedName>
        <fullName evidence="4">HTH araC/xylS-type domain-containing protein</fullName>
    </recommendedName>
</protein>
<comment type="caution">
    <text evidence="5">The sequence shown here is derived from an EMBL/GenBank/DDBJ whole genome shotgun (WGS) entry which is preliminary data.</text>
</comment>
<evidence type="ECO:0000256" key="3">
    <source>
        <dbReference type="ARBA" id="ARBA00023163"/>
    </source>
</evidence>